<evidence type="ECO:0000313" key="1">
    <source>
        <dbReference type="EMBL" id="STT93922.1"/>
    </source>
</evidence>
<dbReference type="AlphaFoldDB" id="A0A377Y0C7"/>
<dbReference type="Proteomes" id="UP000254103">
    <property type="component" value="Unassembled WGS sequence"/>
</dbReference>
<proteinExistence type="predicted"/>
<accession>A0A4V6LX72</accession>
<protein>
    <submittedName>
        <fullName evidence="1">Uncharacterized protein</fullName>
    </submittedName>
</protein>
<sequence>MGTHFTAIDCIFLSHALFNESMTRFGHHRNTTSLFNNINCIPAKAWVMNDPCSWIFLQEGGSQQADNIVAFDEIPIIIEKETAIEVTIKGNPHICLMRNNCVCCILAAFRQQRIRYTVREVTIGNMMHFNKLNVYARNLETRLYGINNMTCCTIS</sequence>
<gene>
    <name evidence="1" type="ORF">NCTC5052_02340</name>
</gene>
<accession>A0A377Y0C7</accession>
<reference evidence="1 2" key="1">
    <citation type="submission" date="2018-06" db="EMBL/GenBank/DDBJ databases">
        <authorList>
            <consortium name="Pathogen Informatics"/>
            <person name="Doyle S."/>
        </authorList>
    </citation>
    <scope>NUCLEOTIDE SEQUENCE [LARGE SCALE GENOMIC DNA]</scope>
    <source>
        <strain evidence="1 2">NCTC5052</strain>
    </source>
</reference>
<name>A0A377Y0C7_KLEPN</name>
<dbReference type="EMBL" id="UGLJ01000002">
    <property type="protein sequence ID" value="STT93922.1"/>
    <property type="molecule type" value="Genomic_DNA"/>
</dbReference>
<evidence type="ECO:0000313" key="2">
    <source>
        <dbReference type="Proteomes" id="UP000254103"/>
    </source>
</evidence>
<organism evidence="1 2">
    <name type="scientific">Klebsiella pneumoniae</name>
    <dbReference type="NCBI Taxonomy" id="573"/>
    <lineage>
        <taxon>Bacteria</taxon>
        <taxon>Pseudomonadati</taxon>
        <taxon>Pseudomonadota</taxon>
        <taxon>Gammaproteobacteria</taxon>
        <taxon>Enterobacterales</taxon>
        <taxon>Enterobacteriaceae</taxon>
        <taxon>Klebsiella/Raoultella group</taxon>
        <taxon>Klebsiella</taxon>
        <taxon>Klebsiella pneumoniae complex</taxon>
    </lineage>
</organism>